<dbReference type="Gene3D" id="1.10.3480.10">
    <property type="entry name" value="TorD-like"/>
    <property type="match status" value="1"/>
</dbReference>
<dbReference type="InterPro" id="IPR020945">
    <property type="entry name" value="DMSO/NO3_reduct_chaperone"/>
</dbReference>
<reference evidence="1 2" key="1">
    <citation type="submission" date="2019-11" db="EMBL/GenBank/DDBJ databases">
        <title>Using colonization assays and comparative genomics to discover symbiosis behaviors and factors in Vibrio fischeri.</title>
        <authorList>
            <person name="Bongrand C."/>
            <person name="Moriano-Gutierrez S."/>
            <person name="Arevalo P."/>
            <person name="Mcfall-Ngai M."/>
            <person name="Visick K."/>
            <person name="Polz M.F."/>
            <person name="Ruby E.G."/>
        </authorList>
    </citation>
    <scope>NUCLEOTIDE SEQUENCE [LARGE SCALE GENOMIC DNA]</scope>
    <source>
        <strain evidence="2">emors.3.2</strain>
    </source>
</reference>
<dbReference type="RefSeq" id="WP_133416298.1">
    <property type="nucleotide sequence ID" value="NZ_SJSX01000004.1"/>
</dbReference>
<sequence>MENISAAAKLFGSLFYYPLNNENNTQYINYIKQSEDLDDTEFSDFIRAYEATDSELVADDFQRLFEGCDVMPAPPWGSVYLDREQVIFGDSTLRFRQFLLSHNIELNTGMREPEDQFGLSLLAMAMMIEQEKDESVISELLSEHLLPWSYHYLELVKKHSKTDVYKTLSDITAGWLVALQKELNITPHEYKLYF</sequence>
<dbReference type="InterPro" id="IPR036411">
    <property type="entry name" value="TorD-like_sf"/>
</dbReference>
<name>A0A6N3YWI6_ALIFS</name>
<comment type="caution">
    <text evidence="1">The sequence shown here is derived from an EMBL/GenBank/DDBJ whole genome shotgun (WGS) entry which is preliminary data.</text>
</comment>
<dbReference type="Proteomes" id="UP000435323">
    <property type="component" value="Unassembled WGS sequence"/>
</dbReference>
<dbReference type="AlphaFoldDB" id="A0A6N3YWI6"/>
<dbReference type="NCBIfam" id="NF008632">
    <property type="entry name" value="PRK11621.1"/>
    <property type="match status" value="1"/>
</dbReference>
<evidence type="ECO:0000313" key="1">
    <source>
        <dbReference type="EMBL" id="MUK43837.1"/>
    </source>
</evidence>
<dbReference type="PANTHER" id="PTHR34227">
    <property type="entry name" value="CHAPERONE PROTEIN YCDY"/>
    <property type="match status" value="1"/>
</dbReference>
<dbReference type="PIRSF" id="PIRSF004690">
    <property type="entry name" value="DmsD"/>
    <property type="match status" value="1"/>
</dbReference>
<organism evidence="1 2">
    <name type="scientific">Aliivibrio fischeri</name>
    <name type="common">Vibrio fischeri</name>
    <dbReference type="NCBI Taxonomy" id="668"/>
    <lineage>
        <taxon>Bacteria</taxon>
        <taxon>Pseudomonadati</taxon>
        <taxon>Pseudomonadota</taxon>
        <taxon>Gammaproteobacteria</taxon>
        <taxon>Vibrionales</taxon>
        <taxon>Vibrionaceae</taxon>
        <taxon>Aliivibrio</taxon>
    </lineage>
</organism>
<gene>
    <name evidence="1" type="primary">dmsD</name>
    <name evidence="1" type="ORF">GNP77_00435</name>
</gene>
<proteinExistence type="predicted"/>
<dbReference type="PANTHER" id="PTHR34227:SF13">
    <property type="entry name" value="TAT PROOFREADING CHAPERONE DMSD-RELATED"/>
    <property type="match status" value="1"/>
</dbReference>
<dbReference type="InterPro" id="IPR050289">
    <property type="entry name" value="TorD/DmsD_chaperones"/>
</dbReference>
<dbReference type="Pfam" id="PF02613">
    <property type="entry name" value="Nitrate_red_del"/>
    <property type="match status" value="1"/>
</dbReference>
<evidence type="ECO:0000313" key="2">
    <source>
        <dbReference type="Proteomes" id="UP000435323"/>
    </source>
</evidence>
<protein>
    <submittedName>
        <fullName evidence="1">Tat proofreading chaperone DmsD</fullName>
    </submittedName>
</protein>
<dbReference type="InterPro" id="IPR026269">
    <property type="entry name" value="DmsD-type"/>
</dbReference>
<dbReference type="EMBL" id="WOBO01000001">
    <property type="protein sequence ID" value="MUK43837.1"/>
    <property type="molecule type" value="Genomic_DNA"/>
</dbReference>
<dbReference type="SUPFAM" id="SSF89155">
    <property type="entry name" value="TorD-like"/>
    <property type="match status" value="1"/>
</dbReference>
<accession>A0A6N3YWI6</accession>